<gene>
    <name evidence="1" type="ordered locus">Dvul_2940</name>
</gene>
<evidence type="ECO:0000313" key="2">
    <source>
        <dbReference type="Proteomes" id="UP000009173"/>
    </source>
</evidence>
<dbReference type="InterPro" id="IPR029058">
    <property type="entry name" value="AB_hydrolase_fold"/>
</dbReference>
<dbReference type="KEGG" id="dvl:Dvul_2940"/>
<evidence type="ECO:0000313" key="1">
    <source>
        <dbReference type="EMBL" id="ABM29951.1"/>
    </source>
</evidence>
<reference evidence="2" key="1">
    <citation type="journal article" date="2009" name="Environ. Microbiol.">
        <title>Contribution of mobile genetic elements to Desulfovibrio vulgaris genome plasticity.</title>
        <authorList>
            <person name="Walker C.B."/>
            <person name="Stolyar S."/>
            <person name="Chivian D."/>
            <person name="Pinel N."/>
            <person name="Gabster J.A."/>
            <person name="Dehal P.S."/>
            <person name="He Z."/>
            <person name="Yang Z.K."/>
            <person name="Yen H.C."/>
            <person name="Zhou J."/>
            <person name="Wall J.D."/>
            <person name="Hazen T.C."/>
            <person name="Arkin A.P."/>
            <person name="Stahl D.A."/>
        </authorList>
    </citation>
    <scope>NUCLEOTIDE SEQUENCE [LARGE SCALE GENOMIC DNA]</scope>
    <source>
        <strain evidence="2">DP4</strain>
    </source>
</reference>
<keyword evidence="1" id="KW-0378">Hydrolase</keyword>
<dbReference type="PANTHER" id="PTHR46623">
    <property type="entry name" value="CARBOXYMETHYLENEBUTENOLIDASE-RELATED"/>
    <property type="match status" value="1"/>
</dbReference>
<accession>A0A0H3ABZ6</accession>
<protein>
    <submittedName>
        <fullName evidence="1">Dienelactone hydrolase</fullName>
    </submittedName>
</protein>
<sequence>MDGRRTSPIKARRTPRGRLRRRLKTLHIILATEIWGHTPHVDTLAERLRSCASDVVVIDPYDGTDPDFGCEQDAYAAYCRQCGHEAFAARVEQALVRAGGDTVLVGFSAGATAVWSVLCAAECEARGGVGFYGSGIRTLLDRTPRAPVELVFPAYEEHFDVGTVVDSLAAQPEVRCHVVPQGHGFMNPLAAHFDPSAHEAWTSWLVRRVAAFTAS</sequence>
<dbReference type="EMBL" id="CP000527">
    <property type="protein sequence ID" value="ABM29951.1"/>
    <property type="molecule type" value="Genomic_DNA"/>
</dbReference>
<dbReference type="Gene3D" id="3.40.50.1820">
    <property type="entry name" value="alpha/beta hydrolase"/>
    <property type="match status" value="1"/>
</dbReference>
<dbReference type="GO" id="GO:0016787">
    <property type="term" value="F:hydrolase activity"/>
    <property type="evidence" value="ECO:0007669"/>
    <property type="project" value="UniProtKB-KW"/>
</dbReference>
<dbReference type="HOGENOM" id="CLU_054590_9_1_7"/>
<proteinExistence type="predicted"/>
<dbReference type="Proteomes" id="UP000009173">
    <property type="component" value="Chromosome"/>
</dbReference>
<dbReference type="PANTHER" id="PTHR46623:SF6">
    <property type="entry name" value="ALPHA_BETA-HYDROLASES SUPERFAMILY PROTEIN"/>
    <property type="match status" value="1"/>
</dbReference>
<name>A0A0H3ABZ6_NITV4</name>
<organism evidence="1 2">
    <name type="scientific">Nitratidesulfovibrio vulgaris (strain DP4)</name>
    <name type="common">Desulfovibrio vulgaris</name>
    <dbReference type="NCBI Taxonomy" id="391774"/>
    <lineage>
        <taxon>Bacteria</taxon>
        <taxon>Pseudomonadati</taxon>
        <taxon>Thermodesulfobacteriota</taxon>
        <taxon>Desulfovibrionia</taxon>
        <taxon>Desulfovibrionales</taxon>
        <taxon>Desulfovibrionaceae</taxon>
        <taxon>Nitratidesulfovibrio</taxon>
    </lineage>
</organism>
<dbReference type="SUPFAM" id="SSF53474">
    <property type="entry name" value="alpha/beta-Hydrolases"/>
    <property type="match status" value="1"/>
</dbReference>
<dbReference type="AlphaFoldDB" id="A0A0H3ABZ6"/>
<dbReference type="InterPro" id="IPR051049">
    <property type="entry name" value="Dienelactone_hydrolase-like"/>
</dbReference>